<comment type="caution">
    <text evidence="1">The sequence shown here is derived from an EMBL/GenBank/DDBJ whole genome shotgun (WGS) entry which is preliminary data.</text>
</comment>
<sequence>MRKPSSGDGLVDAAAKVHGLPLLFKGNDFVHTDIEPAYRPVP</sequence>
<organism evidence="1 2">
    <name type="scientific">Methylobacterium iners</name>
    <dbReference type="NCBI Taxonomy" id="418707"/>
    <lineage>
        <taxon>Bacteria</taxon>
        <taxon>Pseudomonadati</taxon>
        <taxon>Pseudomonadota</taxon>
        <taxon>Alphaproteobacteria</taxon>
        <taxon>Hyphomicrobiales</taxon>
        <taxon>Methylobacteriaceae</taxon>
        <taxon>Methylobacterium</taxon>
    </lineage>
</organism>
<reference evidence="1" key="2">
    <citation type="submission" date="2021-08" db="EMBL/GenBank/DDBJ databases">
        <authorList>
            <person name="Tani A."/>
            <person name="Ola A."/>
            <person name="Ogura Y."/>
            <person name="Katsura K."/>
            <person name="Hayashi T."/>
        </authorList>
    </citation>
    <scope>NUCLEOTIDE SEQUENCE</scope>
    <source>
        <strain evidence="1">DSM 19015</strain>
    </source>
</reference>
<dbReference type="EMBL" id="BPQP01000022">
    <property type="protein sequence ID" value="GJD94369.1"/>
    <property type="molecule type" value="Genomic_DNA"/>
</dbReference>
<dbReference type="RefSeq" id="WP_238243548.1">
    <property type="nucleotide sequence ID" value="NZ_BPQP01000022.1"/>
</dbReference>
<evidence type="ECO:0008006" key="3">
    <source>
        <dbReference type="Google" id="ProtNLM"/>
    </source>
</evidence>
<dbReference type="Gene3D" id="3.40.50.1010">
    <property type="entry name" value="5'-nuclease"/>
    <property type="match status" value="1"/>
</dbReference>
<evidence type="ECO:0000313" key="2">
    <source>
        <dbReference type="Proteomes" id="UP001055125"/>
    </source>
</evidence>
<keyword evidence="2" id="KW-1185">Reference proteome</keyword>
<dbReference type="CDD" id="cd09871">
    <property type="entry name" value="PIN_MtVapC28-VapC30-like"/>
    <property type="match status" value="1"/>
</dbReference>
<gene>
    <name evidence="1" type="ORF">OCOJLMKI_1571</name>
</gene>
<reference evidence="1" key="1">
    <citation type="journal article" date="2021" name="Front. Microbiol.">
        <title>Comprehensive Comparative Genomics and Phenotyping of Methylobacterium Species.</title>
        <authorList>
            <person name="Alessa O."/>
            <person name="Ogura Y."/>
            <person name="Fujitani Y."/>
            <person name="Takami H."/>
            <person name="Hayashi T."/>
            <person name="Sahin N."/>
            <person name="Tani A."/>
        </authorList>
    </citation>
    <scope>NUCLEOTIDE SEQUENCE</scope>
    <source>
        <strain evidence="1">DSM 19015</strain>
    </source>
</reference>
<evidence type="ECO:0000313" key="1">
    <source>
        <dbReference type="EMBL" id="GJD94369.1"/>
    </source>
</evidence>
<name>A0ABQ4RVW0_9HYPH</name>
<protein>
    <recommendedName>
        <fullName evidence="3">Twitching motility protein PilT</fullName>
    </recommendedName>
</protein>
<accession>A0ABQ4RVW0</accession>
<proteinExistence type="predicted"/>
<dbReference type="Proteomes" id="UP001055125">
    <property type="component" value="Unassembled WGS sequence"/>
</dbReference>